<name>A0A8H3FU98_9LECA</name>
<evidence type="ECO:0000313" key="3">
    <source>
        <dbReference type="Proteomes" id="UP000664534"/>
    </source>
</evidence>
<accession>A0A8H3FU98</accession>
<evidence type="ECO:0000313" key="2">
    <source>
        <dbReference type="EMBL" id="CAF9930135.1"/>
    </source>
</evidence>
<reference evidence="2" key="1">
    <citation type="submission" date="2021-03" db="EMBL/GenBank/DDBJ databases">
        <authorList>
            <person name="Tagirdzhanova G."/>
        </authorList>
    </citation>
    <scope>NUCLEOTIDE SEQUENCE</scope>
</reference>
<proteinExistence type="predicted"/>
<gene>
    <name evidence="2" type="ORF">IMSHALPRED_008086</name>
</gene>
<feature type="coiled-coil region" evidence="1">
    <location>
        <begin position="341"/>
        <end position="389"/>
    </location>
</feature>
<dbReference type="EMBL" id="CAJPDT010000056">
    <property type="protein sequence ID" value="CAF9930135.1"/>
    <property type="molecule type" value="Genomic_DNA"/>
</dbReference>
<evidence type="ECO:0000256" key="1">
    <source>
        <dbReference type="SAM" id="Coils"/>
    </source>
</evidence>
<keyword evidence="1" id="KW-0175">Coiled coil</keyword>
<dbReference type="AlphaFoldDB" id="A0A8H3FU98"/>
<comment type="caution">
    <text evidence="2">The sequence shown here is derived from an EMBL/GenBank/DDBJ whole genome shotgun (WGS) entry which is preliminary data.</text>
</comment>
<protein>
    <submittedName>
        <fullName evidence="2">Uncharacterized protein</fullName>
    </submittedName>
</protein>
<keyword evidence="3" id="KW-1185">Reference proteome</keyword>
<sequence>MDRASSQIVVRKEQYSLKCYLYIRALGTEEWDLPIPYENYDAGKGPANIIRTTFTPGAISVYQCAAEPMYKNNKSLASALNMWKATFRVADLHDIRVKEWEIPNDPDRRVKIEIRAVCKAPPMGRGMTTPAGVKMEKVMHLAEDRSDSEASSVGIANLSDRWATGEQEIRLIFARSRQIERTPGPKDPQDKKKAVTGPKVWVWPAFLAFLCGKEWSSKTHTDFIVAAQQSLAQTLNSESTLDIADFEKKTDDWVLIKINPEPSLGEVLDKVTESDEEVRRATFGPISSKFALRASASKASVSSAGPSFSSAPPPGAHLSLLTKRKATENVEGFETGEVETLEQLERDLASAVAELIIVRDEEARWKDKMEEVEQKARQLRLQIQKLDQEPWC</sequence>
<dbReference type="Proteomes" id="UP000664534">
    <property type="component" value="Unassembled WGS sequence"/>
</dbReference>
<organism evidence="2 3">
    <name type="scientific">Imshaugia aleurites</name>
    <dbReference type="NCBI Taxonomy" id="172621"/>
    <lineage>
        <taxon>Eukaryota</taxon>
        <taxon>Fungi</taxon>
        <taxon>Dikarya</taxon>
        <taxon>Ascomycota</taxon>
        <taxon>Pezizomycotina</taxon>
        <taxon>Lecanoromycetes</taxon>
        <taxon>OSLEUM clade</taxon>
        <taxon>Lecanoromycetidae</taxon>
        <taxon>Lecanorales</taxon>
        <taxon>Lecanorineae</taxon>
        <taxon>Parmeliaceae</taxon>
        <taxon>Imshaugia</taxon>
    </lineage>
</organism>